<dbReference type="EMBL" id="JASVYU010000003">
    <property type="protein sequence ID" value="MDN0285852.1"/>
    <property type="molecule type" value="Genomic_DNA"/>
</dbReference>
<reference evidence="2" key="1">
    <citation type="submission" date="2023-06" db="EMBL/GenBank/DDBJ databases">
        <title>Genome sequences of Xanthomonas arboricola from Serbia and Montenegro.</title>
        <authorList>
            <person name="Ilicic R."/>
            <person name="Jelusic A."/>
            <person name="Harrison J."/>
            <person name="Greer S."/>
            <person name="Grant M."/>
            <person name="Vicente J."/>
            <person name="Popovic Milovanovic T."/>
            <person name="Studholme D.J."/>
        </authorList>
    </citation>
    <scope>NUCLEOTIDE SEQUENCE</scope>
    <source>
        <strain evidence="2">Xp320</strain>
    </source>
</reference>
<comment type="caution">
    <text evidence="2">The sequence shown here is derived from an EMBL/GenBank/DDBJ whole genome shotgun (WGS) entry which is preliminary data.</text>
</comment>
<dbReference type="AlphaFoldDB" id="A0AAP4NF66"/>
<accession>A0AAP4NF66</accession>
<dbReference type="InterPro" id="IPR004919">
    <property type="entry name" value="GmrSD_N"/>
</dbReference>
<evidence type="ECO:0000313" key="2">
    <source>
        <dbReference type="EMBL" id="MDN0285852.1"/>
    </source>
</evidence>
<dbReference type="PANTHER" id="PTHR35149:SF2">
    <property type="entry name" value="DUF262 DOMAIN-CONTAINING PROTEIN"/>
    <property type="match status" value="1"/>
</dbReference>
<proteinExistence type="predicted"/>
<name>A0AAP4NF66_9XANT</name>
<dbReference type="Pfam" id="PF03235">
    <property type="entry name" value="GmrSD_N"/>
    <property type="match status" value="1"/>
</dbReference>
<gene>
    <name evidence="2" type="ORF">QSH54_04135</name>
</gene>
<feature type="domain" description="GmrSD restriction endonucleases N-terminal" evidence="1">
    <location>
        <begin position="16"/>
        <end position="238"/>
    </location>
</feature>
<sequence length="631" mass="71301">MQITFDRKTVNECLRQKFSLPTFQRDYKWELKHLTDLLTDIQESFAASWKNTDSRTEVLGYPVYFLGTIITTDAGHGAKAIIDGQQRVTTLLLLMSYLDRVASKNPALGMSPVEEAIRRRIAGTSQFNLEMDVNRRQLFDILLNHALNDEELTEAVDSILNIDPGTKRLWELYQGIPSMISDTISSNNLIPHLADFITERVCLFEIGVPKEQDGHRVFVTMNDRGLKLTPIDLLKGFLLSGISVDYENKQAHAAWIGVIRVLQEIGSDEDSNFFKTWLRARFAKTIRGKNRGDAPADFEIIGDSYHRWVMDNKSSLCLKNGDDYYRLMTREIPFYAEIYQRIKKYEESYDHEYRHVFYNGARSLTLQTMAILSAIKPSDIEDDVKRKIKCISYVLDHLATARACQGKENTYDNVRDIIFDLALEMRDLDSSALSALIDAKIATGDYVVNLKLVNFDQTKKQDLLHLMARLADSLERGIGITGAVGFSAYADRTVGSRTFDVEHLLPVPMAETAAEIIAAGGTSFASTSDYQTRRSMIGGLILLPRGKNRSLKSMKYTEKLTRYASENVLAQSLTKSFYLNNPNIIRYTSTSGVPLTAHDYVDPLIIDARTNMYQAVAADLWSSGTLKSVMV</sequence>
<evidence type="ECO:0000259" key="1">
    <source>
        <dbReference type="Pfam" id="PF03235"/>
    </source>
</evidence>
<protein>
    <submittedName>
        <fullName evidence="2">DUF262 domain-containing protein</fullName>
    </submittedName>
</protein>
<dbReference type="PANTHER" id="PTHR35149">
    <property type="entry name" value="SLL5132 PROTEIN"/>
    <property type="match status" value="1"/>
</dbReference>
<organism evidence="2">
    <name type="scientific">Xanthomonas arboricola pv. pruni</name>
    <dbReference type="NCBI Taxonomy" id="69929"/>
    <lineage>
        <taxon>Bacteria</taxon>
        <taxon>Pseudomonadati</taxon>
        <taxon>Pseudomonadota</taxon>
        <taxon>Gammaproteobacteria</taxon>
        <taxon>Lysobacterales</taxon>
        <taxon>Lysobacteraceae</taxon>
        <taxon>Xanthomonas</taxon>
    </lineage>
</organism>
<dbReference type="RefSeq" id="WP_016902934.1">
    <property type="nucleotide sequence ID" value="NZ_CP044334.1"/>
</dbReference>